<dbReference type="Proteomes" id="UP000584867">
    <property type="component" value="Unassembled WGS sequence"/>
</dbReference>
<evidence type="ECO:0000256" key="3">
    <source>
        <dbReference type="ARBA" id="ARBA00023163"/>
    </source>
</evidence>
<organism evidence="6 7">
    <name type="scientific">Granulicella mallensis</name>
    <dbReference type="NCBI Taxonomy" id="940614"/>
    <lineage>
        <taxon>Bacteria</taxon>
        <taxon>Pseudomonadati</taxon>
        <taxon>Acidobacteriota</taxon>
        <taxon>Terriglobia</taxon>
        <taxon>Terriglobales</taxon>
        <taxon>Acidobacteriaceae</taxon>
        <taxon>Granulicella</taxon>
    </lineage>
</organism>
<dbReference type="PANTHER" id="PTHR47506">
    <property type="entry name" value="TRANSCRIPTIONAL REGULATORY PROTEIN"/>
    <property type="match status" value="1"/>
</dbReference>
<dbReference type="PRINTS" id="PR00455">
    <property type="entry name" value="HTHTETR"/>
</dbReference>
<dbReference type="GO" id="GO:0003677">
    <property type="term" value="F:DNA binding"/>
    <property type="evidence" value="ECO:0007669"/>
    <property type="project" value="UniProtKB-UniRule"/>
</dbReference>
<evidence type="ECO:0000313" key="7">
    <source>
        <dbReference type="Proteomes" id="UP000584867"/>
    </source>
</evidence>
<dbReference type="PROSITE" id="PS50977">
    <property type="entry name" value="HTH_TETR_2"/>
    <property type="match status" value="1"/>
</dbReference>
<dbReference type="Pfam" id="PF00440">
    <property type="entry name" value="TetR_N"/>
    <property type="match status" value="1"/>
</dbReference>
<evidence type="ECO:0000256" key="4">
    <source>
        <dbReference type="PROSITE-ProRule" id="PRU00335"/>
    </source>
</evidence>
<evidence type="ECO:0000256" key="1">
    <source>
        <dbReference type="ARBA" id="ARBA00023015"/>
    </source>
</evidence>
<keyword evidence="1" id="KW-0805">Transcription regulation</keyword>
<evidence type="ECO:0000313" key="6">
    <source>
        <dbReference type="EMBL" id="MBB5063550.1"/>
    </source>
</evidence>
<dbReference type="InterPro" id="IPR036271">
    <property type="entry name" value="Tet_transcr_reg_TetR-rel_C_sf"/>
</dbReference>
<evidence type="ECO:0000259" key="5">
    <source>
        <dbReference type="PROSITE" id="PS50977"/>
    </source>
</evidence>
<dbReference type="InterPro" id="IPR001647">
    <property type="entry name" value="HTH_TetR"/>
</dbReference>
<gene>
    <name evidence="6" type="ORF">HDF15_001892</name>
</gene>
<dbReference type="Gene3D" id="1.10.10.60">
    <property type="entry name" value="Homeodomain-like"/>
    <property type="match status" value="1"/>
</dbReference>
<dbReference type="InterPro" id="IPR009057">
    <property type="entry name" value="Homeodomain-like_sf"/>
</dbReference>
<dbReference type="SUPFAM" id="SSF46689">
    <property type="entry name" value="Homeodomain-like"/>
    <property type="match status" value="1"/>
</dbReference>
<keyword evidence="3" id="KW-0804">Transcription</keyword>
<name>A0A7W7ZP41_9BACT</name>
<protein>
    <submittedName>
        <fullName evidence="6">AcrR family transcriptional regulator</fullName>
    </submittedName>
</protein>
<dbReference type="PANTHER" id="PTHR47506:SF7">
    <property type="entry name" value="TRANSCRIPTIONAL REGULATORY PROTEIN"/>
    <property type="match status" value="1"/>
</dbReference>
<feature type="domain" description="HTH tetR-type" evidence="5">
    <location>
        <begin position="9"/>
        <end position="69"/>
    </location>
</feature>
<keyword evidence="2 4" id="KW-0238">DNA-binding</keyword>
<comment type="caution">
    <text evidence="6">The sequence shown here is derived from an EMBL/GenBank/DDBJ whole genome shotgun (WGS) entry which is preliminary data.</text>
</comment>
<dbReference type="Gene3D" id="1.10.357.10">
    <property type="entry name" value="Tetracycline Repressor, domain 2"/>
    <property type="match status" value="1"/>
</dbReference>
<proteinExistence type="predicted"/>
<dbReference type="AlphaFoldDB" id="A0A7W7ZP41"/>
<dbReference type="RefSeq" id="WP_184254782.1">
    <property type="nucleotide sequence ID" value="NZ_JACHIO010000006.1"/>
</dbReference>
<feature type="DNA-binding region" description="H-T-H motif" evidence="4">
    <location>
        <begin position="32"/>
        <end position="51"/>
    </location>
</feature>
<dbReference type="SUPFAM" id="SSF48498">
    <property type="entry name" value="Tetracyclin repressor-like, C-terminal domain"/>
    <property type="match status" value="1"/>
</dbReference>
<accession>A0A7W7ZP41</accession>
<sequence>MRYEKGHKEATRKHILDVASRRFRKDGIAATGLACIMKDAGLTNGAFYAHFPSKAALVEEVLITSLEDFNNEFVSRLGENVSQLHEFIRVYLGTEHRDEPKSGCPTSALVAEIGRAPKPIRKAYTTSIEDFFGRVSESMNGTDPALARQQGIALFALAIGSLQLARAVTDKQLSEEIMQAGIEVAIKFTA</sequence>
<dbReference type="EMBL" id="JACHIO010000006">
    <property type="protein sequence ID" value="MBB5063550.1"/>
    <property type="molecule type" value="Genomic_DNA"/>
</dbReference>
<evidence type="ECO:0000256" key="2">
    <source>
        <dbReference type="ARBA" id="ARBA00023125"/>
    </source>
</evidence>
<reference evidence="6 7" key="1">
    <citation type="submission" date="2020-08" db="EMBL/GenBank/DDBJ databases">
        <title>Genomic Encyclopedia of Type Strains, Phase IV (KMG-V): Genome sequencing to study the core and pangenomes of soil and plant-associated prokaryotes.</title>
        <authorList>
            <person name="Whitman W."/>
        </authorList>
    </citation>
    <scope>NUCLEOTIDE SEQUENCE [LARGE SCALE GENOMIC DNA]</scope>
    <source>
        <strain evidence="6 7">X5P3</strain>
    </source>
</reference>